<proteinExistence type="predicted"/>
<comment type="caution">
    <text evidence="1">The sequence shown here is derived from an EMBL/GenBank/DDBJ whole genome shotgun (WGS) entry which is preliminary data.</text>
</comment>
<name>A0AAV6RKI3_SOLSE</name>
<dbReference type="AlphaFoldDB" id="A0AAV6RKI3"/>
<sequence length="81" mass="9443">MSSKLWLFVSRKQRSKVHMQPQLLTTKRKHTRRDSLNYLSIILKSNVNKKKKEKEVVSKVKTATVDVRRASNKSCEQKSDG</sequence>
<gene>
    <name evidence="1" type="ORF">JOB18_021465</name>
</gene>
<evidence type="ECO:0000313" key="1">
    <source>
        <dbReference type="EMBL" id="KAG7505024.1"/>
    </source>
</evidence>
<keyword evidence="2" id="KW-1185">Reference proteome</keyword>
<evidence type="ECO:0000313" key="2">
    <source>
        <dbReference type="Proteomes" id="UP000693946"/>
    </source>
</evidence>
<accession>A0AAV6RKI3</accession>
<organism evidence="1 2">
    <name type="scientific">Solea senegalensis</name>
    <name type="common">Senegalese sole</name>
    <dbReference type="NCBI Taxonomy" id="28829"/>
    <lineage>
        <taxon>Eukaryota</taxon>
        <taxon>Metazoa</taxon>
        <taxon>Chordata</taxon>
        <taxon>Craniata</taxon>
        <taxon>Vertebrata</taxon>
        <taxon>Euteleostomi</taxon>
        <taxon>Actinopterygii</taxon>
        <taxon>Neopterygii</taxon>
        <taxon>Teleostei</taxon>
        <taxon>Neoteleostei</taxon>
        <taxon>Acanthomorphata</taxon>
        <taxon>Carangaria</taxon>
        <taxon>Pleuronectiformes</taxon>
        <taxon>Pleuronectoidei</taxon>
        <taxon>Soleidae</taxon>
        <taxon>Solea</taxon>
    </lineage>
</organism>
<reference evidence="1 2" key="1">
    <citation type="journal article" date="2021" name="Sci. Rep.">
        <title>Chromosome anchoring in Senegalese sole (Solea senegalensis) reveals sex-associated markers and genome rearrangements in flatfish.</title>
        <authorList>
            <person name="Guerrero-Cozar I."/>
            <person name="Gomez-Garrido J."/>
            <person name="Berbel C."/>
            <person name="Martinez-Blanch J.F."/>
            <person name="Alioto T."/>
            <person name="Claros M.G."/>
            <person name="Gagnaire P.A."/>
            <person name="Manchado M."/>
        </authorList>
    </citation>
    <scope>NUCLEOTIDE SEQUENCE [LARGE SCALE GENOMIC DNA]</scope>
    <source>
        <strain evidence="1">Sse05_10M</strain>
    </source>
</reference>
<dbReference type="EMBL" id="JAGKHQ010000011">
    <property type="protein sequence ID" value="KAG7505024.1"/>
    <property type="molecule type" value="Genomic_DNA"/>
</dbReference>
<protein>
    <submittedName>
        <fullName evidence="1">Uncharacterized protein</fullName>
    </submittedName>
</protein>
<dbReference type="Proteomes" id="UP000693946">
    <property type="component" value="Linkage Group LG19"/>
</dbReference>